<comment type="caution">
    <text evidence="7">The sequence shown here is derived from an EMBL/GenBank/DDBJ whole genome shotgun (WGS) entry which is preliminary data.</text>
</comment>
<dbReference type="Proteomes" id="UP001212841">
    <property type="component" value="Unassembled WGS sequence"/>
</dbReference>
<dbReference type="Gene3D" id="3.30.470.10">
    <property type="match status" value="1"/>
</dbReference>
<evidence type="ECO:0000256" key="1">
    <source>
        <dbReference type="ARBA" id="ARBA00001933"/>
    </source>
</evidence>
<dbReference type="Pfam" id="PF01063">
    <property type="entry name" value="Aminotran_4"/>
    <property type="match status" value="1"/>
</dbReference>
<keyword evidence="4" id="KW-0808">Transferase</keyword>
<evidence type="ECO:0000256" key="4">
    <source>
        <dbReference type="ARBA" id="ARBA00022679"/>
    </source>
</evidence>
<evidence type="ECO:0000256" key="5">
    <source>
        <dbReference type="ARBA" id="ARBA00022898"/>
    </source>
</evidence>
<reference evidence="7" key="1">
    <citation type="submission" date="2020-05" db="EMBL/GenBank/DDBJ databases">
        <title>Phylogenomic resolution of chytrid fungi.</title>
        <authorList>
            <person name="Stajich J.E."/>
            <person name="Amses K."/>
            <person name="Simmons R."/>
            <person name="Seto K."/>
            <person name="Myers J."/>
            <person name="Bonds A."/>
            <person name="Quandt C.A."/>
            <person name="Barry K."/>
            <person name="Liu P."/>
            <person name="Grigoriev I."/>
            <person name="Longcore J.E."/>
            <person name="James T.Y."/>
        </authorList>
    </citation>
    <scope>NUCLEOTIDE SEQUENCE</scope>
    <source>
        <strain evidence="7">JEL0318</strain>
    </source>
</reference>
<keyword evidence="3" id="KW-0032">Aminotransferase</keyword>
<dbReference type="NCBIfam" id="NF009897">
    <property type="entry name" value="PRK13357.1"/>
    <property type="match status" value="1"/>
</dbReference>
<dbReference type="PANTHER" id="PTHR42825">
    <property type="entry name" value="AMINO ACID AMINOTRANSFERASE"/>
    <property type="match status" value="1"/>
</dbReference>
<dbReference type="InterPro" id="IPR033939">
    <property type="entry name" value="BCAT_family"/>
</dbReference>
<sequence>MPLYPPVTDPKTIDWDNIPFDYVRTRSFIKYTWREGLWNEGELVTDGTLTMDVAATALHYGQSAFEGLKAFRMKDGKIRVFRPELNAHRLIKSCAATSMIPPTVDLFLLALKRVIEDNIDYVPPYESSGSLYIRPFVVGSGGQLGLSPAPEFYFCIFVNPVGDYYKGGMGNPVKALISHSFDRAAPHGTGAVKLGGNYAPAFLPSNAAKTRGYAVMLFLDPRTQTYIDEFATSNFAALTAPNPSDKTRTYVTPKSPSVLPSVTNRSLTELARKHLGWHVERRQISWEEVKQGKFEEMAAVGTAVVITPVEEVHREVVRAPREVKGLSTRDGVEDVWRDEEGDEEVEIDVARASGKGGFLELYRAYKALQRGELEGWERYGWMWPRDGIA</sequence>
<dbReference type="PANTHER" id="PTHR42825:SF2">
    <property type="entry name" value="BRANCHED-CHAIN-AMINO-ACID AMINOTRANSFERASE 3, CHLOROPLASTIC-RELATED"/>
    <property type="match status" value="1"/>
</dbReference>
<dbReference type="InterPro" id="IPR043132">
    <property type="entry name" value="BCAT-like_C"/>
</dbReference>
<proteinExistence type="inferred from homology"/>
<evidence type="ECO:0000256" key="3">
    <source>
        <dbReference type="ARBA" id="ARBA00022576"/>
    </source>
</evidence>
<comment type="similarity">
    <text evidence="2">Belongs to the class-IV pyridoxal-phosphate-dependent aminotransferase family.</text>
</comment>
<comment type="cofactor">
    <cofactor evidence="1">
        <name>pyridoxal 5'-phosphate</name>
        <dbReference type="ChEBI" id="CHEBI:597326"/>
    </cofactor>
</comment>
<name>A0AAD5X2J8_9FUNG</name>
<evidence type="ECO:0000256" key="6">
    <source>
        <dbReference type="PIRSR" id="PIRSR006468-1"/>
    </source>
</evidence>
<feature type="modified residue" description="N6-(pyridoxal phosphate)lysine" evidence="6">
    <location>
        <position position="193"/>
    </location>
</feature>
<keyword evidence="8" id="KW-1185">Reference proteome</keyword>
<gene>
    <name evidence="7" type="ORF">HK097_006997</name>
</gene>
<dbReference type="InterPro" id="IPR036038">
    <property type="entry name" value="Aminotransferase-like"/>
</dbReference>
<dbReference type="FunFam" id="3.30.470.10:FF:000004">
    <property type="entry name" value="Branched-chain-amino-acid aminotransferase"/>
    <property type="match status" value="1"/>
</dbReference>
<dbReference type="InterPro" id="IPR005786">
    <property type="entry name" value="B_amino_transII"/>
</dbReference>
<accession>A0AAD5X2J8</accession>
<dbReference type="EMBL" id="JADGJD010000337">
    <property type="protein sequence ID" value="KAJ3051987.1"/>
    <property type="molecule type" value="Genomic_DNA"/>
</dbReference>
<dbReference type="GO" id="GO:0009081">
    <property type="term" value="P:branched-chain amino acid metabolic process"/>
    <property type="evidence" value="ECO:0007669"/>
    <property type="project" value="InterPro"/>
</dbReference>
<dbReference type="NCBIfam" id="TIGR01123">
    <property type="entry name" value="ilvE_II"/>
    <property type="match status" value="1"/>
</dbReference>
<evidence type="ECO:0000313" key="7">
    <source>
        <dbReference type="EMBL" id="KAJ3051987.1"/>
    </source>
</evidence>
<dbReference type="Gene3D" id="3.20.10.10">
    <property type="entry name" value="D-amino Acid Aminotransferase, subunit A, domain 2"/>
    <property type="match status" value="1"/>
</dbReference>
<dbReference type="PIRSF" id="PIRSF006468">
    <property type="entry name" value="BCAT1"/>
    <property type="match status" value="1"/>
</dbReference>
<organism evidence="7 8">
    <name type="scientific">Rhizophlyctis rosea</name>
    <dbReference type="NCBI Taxonomy" id="64517"/>
    <lineage>
        <taxon>Eukaryota</taxon>
        <taxon>Fungi</taxon>
        <taxon>Fungi incertae sedis</taxon>
        <taxon>Chytridiomycota</taxon>
        <taxon>Chytridiomycota incertae sedis</taxon>
        <taxon>Chytridiomycetes</taxon>
        <taxon>Rhizophlyctidales</taxon>
        <taxon>Rhizophlyctidaceae</taxon>
        <taxon>Rhizophlyctis</taxon>
    </lineage>
</organism>
<dbReference type="GO" id="GO:0004084">
    <property type="term" value="F:branched-chain-amino-acid transaminase activity"/>
    <property type="evidence" value="ECO:0007669"/>
    <property type="project" value="InterPro"/>
</dbReference>
<evidence type="ECO:0008006" key="9">
    <source>
        <dbReference type="Google" id="ProtNLM"/>
    </source>
</evidence>
<keyword evidence="5" id="KW-0663">Pyridoxal phosphate</keyword>
<dbReference type="SUPFAM" id="SSF56752">
    <property type="entry name" value="D-aminoacid aminotransferase-like PLP-dependent enzymes"/>
    <property type="match status" value="1"/>
</dbReference>
<evidence type="ECO:0000256" key="2">
    <source>
        <dbReference type="ARBA" id="ARBA00009320"/>
    </source>
</evidence>
<dbReference type="InterPro" id="IPR043131">
    <property type="entry name" value="BCAT-like_N"/>
</dbReference>
<evidence type="ECO:0000313" key="8">
    <source>
        <dbReference type="Proteomes" id="UP001212841"/>
    </source>
</evidence>
<dbReference type="CDD" id="cd01557">
    <property type="entry name" value="BCAT_beta_family"/>
    <property type="match status" value="1"/>
</dbReference>
<dbReference type="InterPro" id="IPR001544">
    <property type="entry name" value="Aminotrans_IV"/>
</dbReference>
<protein>
    <recommendedName>
        <fullName evidence="9">Branched-chain-amino-acid transaminase</fullName>
    </recommendedName>
</protein>
<dbReference type="AlphaFoldDB" id="A0AAD5X2J8"/>